<reference evidence="2 3" key="2">
    <citation type="submission" date="2018-04" db="EMBL/GenBank/DDBJ databases">
        <title>OglaRS2 (Oryza glaberrima Reference Sequence Version 2).</title>
        <authorList>
            <person name="Zhang J."/>
            <person name="Kudrna D."/>
            <person name="Lee S."/>
            <person name="Talag J."/>
            <person name="Rajasekar S."/>
            <person name="Wing R.A."/>
        </authorList>
    </citation>
    <scope>NUCLEOTIDE SEQUENCE [LARGE SCALE GENOMIC DNA]</scope>
    <source>
        <strain evidence="2 3">cv. IRGC 96717</strain>
    </source>
</reference>
<evidence type="ECO:0000313" key="2">
    <source>
        <dbReference type="EnsemblPlants" id="ORGLA08G0021800.1"/>
    </source>
</evidence>
<keyword evidence="3" id="KW-1185">Reference proteome</keyword>
<protein>
    <submittedName>
        <fullName evidence="2">Uncharacterized protein</fullName>
    </submittedName>
</protein>
<sequence>MVVAAAVATTDSIPLLPSTSDTSRSATSPSSSSTSALLLSHQLWYGGKLASWGCQRRLIWSLAAEHKRHASRSATSPASSSTTQCIRRHNINLKCGPPNRLPCFRVPA</sequence>
<feature type="region of interest" description="Disordered" evidence="1">
    <location>
        <begin position="7"/>
        <end position="33"/>
    </location>
</feature>
<dbReference type="AlphaFoldDB" id="I1QFL7"/>
<evidence type="ECO:0000256" key="1">
    <source>
        <dbReference type="SAM" id="MobiDB-lite"/>
    </source>
</evidence>
<name>I1QFL7_ORYGL</name>
<dbReference type="EnsemblPlants" id="ORGLA08G0021800.1">
    <property type="protein sequence ID" value="ORGLA08G0021800.1"/>
    <property type="gene ID" value="ORGLA08G0021800"/>
</dbReference>
<dbReference type="Gramene" id="ORGLA08G0021800.1">
    <property type="protein sequence ID" value="ORGLA08G0021800.1"/>
    <property type="gene ID" value="ORGLA08G0021800"/>
</dbReference>
<reference evidence="2" key="1">
    <citation type="submission" date="2015-06" db="UniProtKB">
        <authorList>
            <consortium name="EnsemblPlants"/>
        </authorList>
    </citation>
    <scope>IDENTIFICATION</scope>
</reference>
<dbReference type="Proteomes" id="UP000007306">
    <property type="component" value="Chromosome 8"/>
</dbReference>
<feature type="compositionally biased region" description="Low complexity" evidence="1">
    <location>
        <begin position="17"/>
        <end position="33"/>
    </location>
</feature>
<proteinExistence type="predicted"/>
<dbReference type="HOGENOM" id="CLU_2201107_0_0_1"/>
<accession>I1QFL7</accession>
<organism evidence="2 3">
    <name type="scientific">Oryza glaberrima</name>
    <name type="common">African rice</name>
    <dbReference type="NCBI Taxonomy" id="4538"/>
    <lineage>
        <taxon>Eukaryota</taxon>
        <taxon>Viridiplantae</taxon>
        <taxon>Streptophyta</taxon>
        <taxon>Embryophyta</taxon>
        <taxon>Tracheophyta</taxon>
        <taxon>Spermatophyta</taxon>
        <taxon>Magnoliopsida</taxon>
        <taxon>Liliopsida</taxon>
        <taxon>Poales</taxon>
        <taxon>Poaceae</taxon>
        <taxon>BOP clade</taxon>
        <taxon>Oryzoideae</taxon>
        <taxon>Oryzeae</taxon>
        <taxon>Oryzinae</taxon>
        <taxon>Oryza</taxon>
    </lineage>
</organism>
<evidence type="ECO:0000313" key="3">
    <source>
        <dbReference type="Proteomes" id="UP000007306"/>
    </source>
</evidence>